<dbReference type="InterPro" id="IPR012001">
    <property type="entry name" value="Thiamin_PyroP_enz_TPP-bd_dom"/>
</dbReference>
<reference evidence="15" key="1">
    <citation type="submission" date="2015-03" db="EMBL/GenBank/DDBJ databases">
        <authorList>
            <consortium name="Pathogen Informatics"/>
        </authorList>
    </citation>
    <scope>NUCLEOTIDE SEQUENCE [LARGE SCALE GENOMIC DNA]</scope>
    <source>
        <strain evidence="15">NCTC11134</strain>
        <plasmid evidence="15">2</plasmid>
    </source>
</reference>
<evidence type="ECO:0000259" key="12">
    <source>
        <dbReference type="Pfam" id="PF02775"/>
    </source>
</evidence>
<keyword evidence="7 10" id="KW-0786">Thiamine pyrophosphate</keyword>
<evidence type="ECO:0000256" key="1">
    <source>
        <dbReference type="ARBA" id="ARBA00004974"/>
    </source>
</evidence>
<keyword evidence="6" id="KW-0274">FAD</keyword>
<accession>A0A0H5P4E6</accession>
<dbReference type="SUPFAM" id="SSF52518">
    <property type="entry name" value="Thiamin diphosphate-binding fold (THDP-binding)"/>
    <property type="match status" value="2"/>
</dbReference>
<dbReference type="Proteomes" id="UP000057820">
    <property type="component" value="Plasmid 2"/>
</dbReference>
<comment type="catalytic activity">
    <reaction evidence="9">
        <text>2 pyruvate + H(+) = (2S)-2-acetolactate + CO2</text>
        <dbReference type="Rhea" id="RHEA:25249"/>
        <dbReference type="ChEBI" id="CHEBI:15361"/>
        <dbReference type="ChEBI" id="CHEBI:15378"/>
        <dbReference type="ChEBI" id="CHEBI:16526"/>
        <dbReference type="ChEBI" id="CHEBI:58476"/>
        <dbReference type="EC" id="2.2.1.6"/>
    </reaction>
</comment>
<dbReference type="InterPro" id="IPR029035">
    <property type="entry name" value="DHS-like_NAD/FAD-binding_dom"/>
</dbReference>
<dbReference type="InterPro" id="IPR012000">
    <property type="entry name" value="Thiamin_PyroP_enz_cen_dom"/>
</dbReference>
<dbReference type="GO" id="GO:0009099">
    <property type="term" value="P:L-valine biosynthetic process"/>
    <property type="evidence" value="ECO:0007669"/>
    <property type="project" value="UniProtKB-UniPathway"/>
</dbReference>
<dbReference type="CDD" id="cd07035">
    <property type="entry name" value="TPP_PYR_POX_like"/>
    <property type="match status" value="1"/>
</dbReference>
<evidence type="ECO:0000256" key="4">
    <source>
        <dbReference type="ARBA" id="ARBA00013145"/>
    </source>
</evidence>
<comment type="similarity">
    <text evidence="3 10">Belongs to the TPP enzyme family.</text>
</comment>
<evidence type="ECO:0000259" key="13">
    <source>
        <dbReference type="Pfam" id="PF02776"/>
    </source>
</evidence>
<evidence type="ECO:0000256" key="9">
    <source>
        <dbReference type="ARBA" id="ARBA00048670"/>
    </source>
</evidence>
<name>A0A0H5P4E6_NOCFR</name>
<organism evidence="14 15">
    <name type="scientific">Nocardia farcinica</name>
    <dbReference type="NCBI Taxonomy" id="37329"/>
    <lineage>
        <taxon>Bacteria</taxon>
        <taxon>Bacillati</taxon>
        <taxon>Actinomycetota</taxon>
        <taxon>Actinomycetes</taxon>
        <taxon>Mycobacteriales</taxon>
        <taxon>Nocardiaceae</taxon>
        <taxon>Nocardia</taxon>
    </lineage>
</organism>
<evidence type="ECO:0000259" key="11">
    <source>
        <dbReference type="Pfam" id="PF00205"/>
    </source>
</evidence>
<keyword evidence="8" id="KW-0100">Branched-chain amino acid biosynthesis</keyword>
<dbReference type="UniPathway" id="UPA00047">
    <property type="reaction ID" value="UER00055"/>
</dbReference>
<evidence type="ECO:0000313" key="15">
    <source>
        <dbReference type="Proteomes" id="UP000057820"/>
    </source>
</evidence>
<dbReference type="GO" id="GO:0005948">
    <property type="term" value="C:acetolactate synthase complex"/>
    <property type="evidence" value="ECO:0007669"/>
    <property type="project" value="TreeGrafter"/>
</dbReference>
<evidence type="ECO:0000313" key="14">
    <source>
        <dbReference type="EMBL" id="CRY82184.1"/>
    </source>
</evidence>
<dbReference type="Pfam" id="PF02775">
    <property type="entry name" value="TPP_enzyme_C"/>
    <property type="match status" value="1"/>
</dbReference>
<dbReference type="CDD" id="cd00568">
    <property type="entry name" value="TPP_enzymes"/>
    <property type="match status" value="1"/>
</dbReference>
<dbReference type="InterPro" id="IPR045229">
    <property type="entry name" value="TPP_enz"/>
</dbReference>
<dbReference type="SUPFAM" id="SSF52467">
    <property type="entry name" value="DHS-like NAD/FAD-binding domain"/>
    <property type="match status" value="1"/>
</dbReference>
<proteinExistence type="inferred from homology"/>
<dbReference type="InterPro" id="IPR011766">
    <property type="entry name" value="TPP_enzyme_TPP-bd"/>
</dbReference>
<evidence type="ECO:0000256" key="8">
    <source>
        <dbReference type="ARBA" id="ARBA00023304"/>
    </source>
</evidence>
<dbReference type="KEGG" id="nfr:ERS450000_04832"/>
<evidence type="ECO:0000256" key="5">
    <source>
        <dbReference type="ARBA" id="ARBA00022630"/>
    </source>
</evidence>
<dbReference type="Gene3D" id="3.40.50.970">
    <property type="match status" value="2"/>
</dbReference>
<dbReference type="Gene3D" id="3.40.50.1220">
    <property type="entry name" value="TPP-binding domain"/>
    <property type="match status" value="1"/>
</dbReference>
<dbReference type="EC" id="2.2.1.6" evidence="4"/>
<dbReference type="AlphaFoldDB" id="A0A0H5P4E6"/>
<evidence type="ECO:0000256" key="2">
    <source>
        <dbReference type="ARBA" id="ARBA00005025"/>
    </source>
</evidence>
<keyword evidence="5" id="KW-0285">Flavoprotein</keyword>
<dbReference type="NCBIfam" id="NF006122">
    <property type="entry name" value="PRK08266.1"/>
    <property type="match status" value="1"/>
</dbReference>
<dbReference type="PANTHER" id="PTHR18968:SF167">
    <property type="entry name" value="ACETOLACTATE SYNTHASE LARGE SUBUNIT ILVB2-RELATED"/>
    <property type="match status" value="1"/>
</dbReference>
<dbReference type="InterPro" id="IPR029061">
    <property type="entry name" value="THDP-binding"/>
</dbReference>
<dbReference type="UniPathway" id="UPA00049">
    <property type="reaction ID" value="UER00059"/>
</dbReference>
<evidence type="ECO:0000256" key="7">
    <source>
        <dbReference type="ARBA" id="ARBA00023052"/>
    </source>
</evidence>
<feature type="domain" description="Thiamine pyrophosphate enzyme central" evidence="11">
    <location>
        <begin position="206"/>
        <end position="331"/>
    </location>
</feature>
<keyword evidence="8" id="KW-0028">Amino-acid biosynthesis</keyword>
<dbReference type="GO" id="GO:0003984">
    <property type="term" value="F:acetolactate synthase activity"/>
    <property type="evidence" value="ECO:0007669"/>
    <property type="project" value="UniProtKB-EC"/>
</dbReference>
<comment type="pathway">
    <text evidence="2">Amino-acid biosynthesis; L-valine biosynthesis; L-valine from pyruvate: step 1/4.</text>
</comment>
<dbReference type="GO" id="GO:0050660">
    <property type="term" value="F:flavin adenine dinucleotide binding"/>
    <property type="evidence" value="ECO:0007669"/>
    <property type="project" value="TreeGrafter"/>
</dbReference>
<evidence type="ECO:0000256" key="6">
    <source>
        <dbReference type="ARBA" id="ARBA00022827"/>
    </source>
</evidence>
<dbReference type="GO" id="GO:0000287">
    <property type="term" value="F:magnesium ion binding"/>
    <property type="evidence" value="ECO:0007669"/>
    <property type="project" value="InterPro"/>
</dbReference>
<dbReference type="EMBL" id="LN868939">
    <property type="protein sequence ID" value="CRY82184.1"/>
    <property type="molecule type" value="Genomic_DNA"/>
</dbReference>
<keyword evidence="14" id="KW-0614">Plasmid</keyword>
<feature type="domain" description="Thiamine pyrophosphate enzyme TPP-binding" evidence="12">
    <location>
        <begin position="394"/>
        <end position="533"/>
    </location>
</feature>
<evidence type="ECO:0000256" key="10">
    <source>
        <dbReference type="RuleBase" id="RU362132"/>
    </source>
</evidence>
<protein>
    <recommendedName>
        <fullName evidence="4">acetolactate synthase</fullName>
        <ecNumber evidence="4">2.2.1.6</ecNumber>
    </recommendedName>
</protein>
<feature type="domain" description="Thiamine pyrophosphate enzyme N-terminal TPP-binding" evidence="13">
    <location>
        <begin position="17"/>
        <end position="134"/>
    </location>
</feature>
<dbReference type="GO" id="GO:0030976">
    <property type="term" value="F:thiamine pyrophosphate binding"/>
    <property type="evidence" value="ECO:0007669"/>
    <property type="project" value="InterPro"/>
</dbReference>
<comment type="pathway">
    <text evidence="1">Amino-acid biosynthesis; L-isoleucine biosynthesis; L-isoleucine from 2-oxobutanoate: step 1/4.</text>
</comment>
<dbReference type="Pfam" id="PF00205">
    <property type="entry name" value="TPP_enzyme_M"/>
    <property type="match status" value="1"/>
</dbReference>
<sequence length="558" mass="58698">MTETITVTEVSGVETATAGAALVDGLLDHGVDTVFGIPGVQTYELFEALGRAGDRIELISARHEQACAYMAMGYAQSTGRLGVCSVVPGPGILNAAAGLLTARGTNSPVLCLTGEIPTDFMGKGFGHLHEMPDQLTTLRSFVKSADNVLHPSEAKQVLARAIRAAREGRPGPAVVATPWNVLTQSAPVAPAVPLDIVQPAVDPSAVAAAAELIATARHPMILVGGGARGAVAEINALATLLQAPVVAHRSGKGIVDEAAPLGFTCAEGFARWLDCDLVLTIGTRAELLWFRWPKKPAAVPSINIDIDPTGHTRLQPTVAITADAAAATAALLDALVAAGVHRPDRTTEFTELKAAIRAEIDAYLQPHRDYLAAIRRALPRDGFFVEEVSQIGFASYFSFPVSAPRQFVTCGYQGNLGYGFPTALGVKAAHRDRAVVAVSGDGGFQFGIQELATAVQHRLGVAVVVFDNAAFGNVKADQERIYGRAVGSELRNPDFVAVARAYEAHGCRVDAPEDLERAVAAAVDRDLPSVIVVPMPLEPGVAPWRYLMPDLPPGSYAP</sequence>
<geneLocation type="plasmid" evidence="14">
    <name>2</name>
</geneLocation>
<dbReference type="PANTHER" id="PTHR18968">
    <property type="entry name" value="THIAMINE PYROPHOSPHATE ENZYMES"/>
    <property type="match status" value="1"/>
</dbReference>
<gene>
    <name evidence="14" type="primary">ilvI</name>
    <name evidence="14" type="ORF">ERS450000_04832</name>
</gene>
<dbReference type="GO" id="GO:0009097">
    <property type="term" value="P:isoleucine biosynthetic process"/>
    <property type="evidence" value="ECO:0007669"/>
    <property type="project" value="UniProtKB-UniPathway"/>
</dbReference>
<keyword evidence="14" id="KW-0808">Transferase</keyword>
<dbReference type="Pfam" id="PF02776">
    <property type="entry name" value="TPP_enzyme_N"/>
    <property type="match status" value="1"/>
</dbReference>
<evidence type="ECO:0000256" key="3">
    <source>
        <dbReference type="ARBA" id="ARBA00007812"/>
    </source>
</evidence>
<dbReference type="RefSeq" id="WP_060594311.1">
    <property type="nucleotide sequence ID" value="NZ_CP031418.1"/>
</dbReference>